<feature type="compositionally biased region" description="Polar residues" evidence="1">
    <location>
        <begin position="51"/>
        <end position="61"/>
    </location>
</feature>
<evidence type="ECO:0000313" key="2">
    <source>
        <dbReference type="EMBL" id="MFC3569932.1"/>
    </source>
</evidence>
<accession>A0ABV7S0R2</accession>
<organism evidence="2 3">
    <name type="scientific">Paracoccus simplex</name>
    <dbReference type="NCBI Taxonomy" id="2086346"/>
    <lineage>
        <taxon>Bacteria</taxon>
        <taxon>Pseudomonadati</taxon>
        <taxon>Pseudomonadota</taxon>
        <taxon>Alphaproteobacteria</taxon>
        <taxon>Rhodobacterales</taxon>
        <taxon>Paracoccaceae</taxon>
        <taxon>Paracoccus</taxon>
    </lineage>
</organism>
<feature type="region of interest" description="Disordered" evidence="1">
    <location>
        <begin position="44"/>
        <end position="63"/>
    </location>
</feature>
<protein>
    <recommendedName>
        <fullName evidence="4">Pilus assembly protein PilP</fullName>
    </recommendedName>
</protein>
<evidence type="ECO:0008006" key="4">
    <source>
        <dbReference type="Google" id="ProtNLM"/>
    </source>
</evidence>
<gene>
    <name evidence="2" type="ORF">ACFOMP_10780</name>
</gene>
<feature type="compositionally biased region" description="Basic and acidic residues" evidence="1">
    <location>
        <begin position="1"/>
        <end position="34"/>
    </location>
</feature>
<comment type="caution">
    <text evidence="2">The sequence shown here is derived from an EMBL/GenBank/DDBJ whole genome shotgun (WGS) entry which is preliminary data.</text>
</comment>
<dbReference type="EMBL" id="JBHRXE010000028">
    <property type="protein sequence ID" value="MFC3569932.1"/>
    <property type="molecule type" value="Genomic_DNA"/>
</dbReference>
<sequence length="132" mass="13994">VAQARAEAEARTRAQAAAEERAARARRQEYKPPEIDNEPEIAAGALGKGATSATVAKSATQRRGMDTGRTTIIGIIGAGQASRALIRLRSGKVVTVRLGDRIDGGTINSIGNGRLTYVKSGRTHELRMLDGR</sequence>
<evidence type="ECO:0000256" key="1">
    <source>
        <dbReference type="SAM" id="MobiDB-lite"/>
    </source>
</evidence>
<feature type="non-terminal residue" evidence="2">
    <location>
        <position position="1"/>
    </location>
</feature>
<dbReference type="Proteomes" id="UP001595596">
    <property type="component" value="Unassembled WGS sequence"/>
</dbReference>
<evidence type="ECO:0000313" key="3">
    <source>
        <dbReference type="Proteomes" id="UP001595596"/>
    </source>
</evidence>
<reference evidence="3" key="1">
    <citation type="journal article" date="2019" name="Int. J. Syst. Evol. Microbiol.">
        <title>The Global Catalogue of Microorganisms (GCM) 10K type strain sequencing project: providing services to taxonomists for standard genome sequencing and annotation.</title>
        <authorList>
            <consortium name="The Broad Institute Genomics Platform"/>
            <consortium name="The Broad Institute Genome Sequencing Center for Infectious Disease"/>
            <person name="Wu L."/>
            <person name="Ma J."/>
        </authorList>
    </citation>
    <scope>NUCLEOTIDE SEQUENCE [LARGE SCALE GENOMIC DNA]</scope>
    <source>
        <strain evidence="3">VKM B-3226</strain>
    </source>
</reference>
<keyword evidence="3" id="KW-1185">Reference proteome</keyword>
<feature type="region of interest" description="Disordered" evidence="1">
    <location>
        <begin position="1"/>
        <end position="39"/>
    </location>
</feature>
<proteinExistence type="predicted"/>
<name>A0ABV7S0R2_9RHOB</name>